<comment type="caution">
    <text evidence="1">The sequence shown here is derived from an EMBL/GenBank/DDBJ whole genome shotgun (WGS) entry which is preliminary data.</text>
</comment>
<keyword evidence="2" id="KW-1185">Reference proteome</keyword>
<proteinExistence type="predicted"/>
<organism evidence="1 2">
    <name type="scientific">Alistipes putredinis DSM 17216</name>
    <dbReference type="NCBI Taxonomy" id="445970"/>
    <lineage>
        <taxon>Bacteria</taxon>
        <taxon>Pseudomonadati</taxon>
        <taxon>Bacteroidota</taxon>
        <taxon>Bacteroidia</taxon>
        <taxon>Bacteroidales</taxon>
        <taxon>Rikenellaceae</taxon>
        <taxon>Alistipes</taxon>
    </lineage>
</organism>
<sequence length="52" mass="5357">MAGPALFRAGPFLICFCGGYDGNTSVGDTAAKAVGMRRSDAKIVNFPVYSGV</sequence>
<evidence type="ECO:0000313" key="1">
    <source>
        <dbReference type="EMBL" id="EDS02716.1"/>
    </source>
</evidence>
<dbReference type="HOGENOM" id="CLU_3076032_0_0_10"/>
<protein>
    <submittedName>
        <fullName evidence="1">Uncharacterized protein</fullName>
    </submittedName>
</protein>
<dbReference type="EMBL" id="ABFK02000020">
    <property type="protein sequence ID" value="EDS02716.1"/>
    <property type="molecule type" value="Genomic_DNA"/>
</dbReference>
<dbReference type="Proteomes" id="UP000005819">
    <property type="component" value="Unassembled WGS sequence"/>
</dbReference>
<name>B0MYN0_9BACT</name>
<dbReference type="AlphaFoldDB" id="B0MYN0"/>
<accession>B0MYN0</accession>
<reference evidence="1" key="1">
    <citation type="submission" date="2007-10" db="EMBL/GenBank/DDBJ databases">
        <authorList>
            <person name="Fulton L."/>
            <person name="Clifton S."/>
            <person name="Fulton B."/>
            <person name="Xu J."/>
            <person name="Minx P."/>
            <person name="Pepin K.H."/>
            <person name="Johnson M."/>
            <person name="Thiruvilangam P."/>
            <person name="Bhonagiri V."/>
            <person name="Nash W.E."/>
            <person name="Mardis E.R."/>
            <person name="Wilson R.K."/>
        </authorList>
    </citation>
    <scope>NUCLEOTIDE SEQUENCE [LARGE SCALE GENOMIC DNA]</scope>
    <source>
        <strain evidence="1">DSM 17216</strain>
    </source>
</reference>
<reference evidence="1" key="2">
    <citation type="submission" date="2013-09" db="EMBL/GenBank/DDBJ databases">
        <title>Draft genome sequence of Alistipes putredinis (DSM 17216).</title>
        <authorList>
            <person name="Sudarsanam P."/>
            <person name="Ley R."/>
            <person name="Guruge J."/>
            <person name="Turnbaugh P.J."/>
            <person name="Mahowald M."/>
            <person name="Liep D."/>
            <person name="Gordon J."/>
        </authorList>
    </citation>
    <scope>NUCLEOTIDE SEQUENCE</scope>
    <source>
        <strain evidence="1">DSM 17216</strain>
    </source>
</reference>
<evidence type="ECO:0000313" key="2">
    <source>
        <dbReference type="Proteomes" id="UP000005819"/>
    </source>
</evidence>
<gene>
    <name evidence="1" type="ORF">ALIPUT_02246</name>
</gene>